<sequence>MFKVTRLAARQDLSRPLVNSLHDWLQEERAKLSRHNKVAKAINYMFEKAGRWQAFTAFLHDGRICLTNNAAERALRGEALGRKSWLFAGSERGGVRAAAMHTLIVTAKMNDIDPQAWLADVLARLPDMPVSRIRELLPWHWKTRPLAEAA</sequence>
<dbReference type="InterPro" id="IPR052344">
    <property type="entry name" value="Transposase-related"/>
</dbReference>
<reference evidence="3 4" key="1">
    <citation type="submission" date="2016-10" db="EMBL/GenBank/DDBJ databases">
        <authorList>
            <person name="Varghese N."/>
            <person name="Submissions S."/>
        </authorList>
    </citation>
    <scope>NUCLEOTIDE SEQUENCE [LARGE SCALE GENOMIC DNA]</scope>
    <source>
        <strain evidence="3 4">DSM 17584</strain>
    </source>
</reference>
<proteinExistence type="predicted"/>
<organism evidence="3 4">
    <name type="scientific">Sulfitobacter litoralis</name>
    <dbReference type="NCBI Taxonomy" id="335975"/>
    <lineage>
        <taxon>Bacteria</taxon>
        <taxon>Pseudomonadati</taxon>
        <taxon>Pseudomonadota</taxon>
        <taxon>Alphaproteobacteria</taxon>
        <taxon>Rhodobacterales</taxon>
        <taxon>Roseobacteraceae</taxon>
        <taxon>Sulfitobacter</taxon>
    </lineage>
</organism>
<feature type="domain" description="Transposase IS66 central" evidence="1">
    <location>
        <begin position="5"/>
        <end position="94"/>
    </location>
</feature>
<evidence type="ECO:0000259" key="2">
    <source>
        <dbReference type="Pfam" id="PF13817"/>
    </source>
</evidence>
<accession>A0ABY0SHL5</accession>
<comment type="caution">
    <text evidence="3">The sequence shown here is derived from an EMBL/GenBank/DDBJ whole genome shotgun (WGS) entry which is preliminary data.</text>
</comment>
<dbReference type="InterPro" id="IPR039552">
    <property type="entry name" value="IS66_C"/>
</dbReference>
<dbReference type="PANTHER" id="PTHR33678:SF1">
    <property type="entry name" value="BLL1576 PROTEIN"/>
    <property type="match status" value="1"/>
</dbReference>
<gene>
    <name evidence="3" type="ORF">SAMN04488512_1125</name>
</gene>
<feature type="domain" description="Transposase IS66 C-terminal" evidence="2">
    <location>
        <begin position="102"/>
        <end position="139"/>
    </location>
</feature>
<dbReference type="InterPro" id="IPR004291">
    <property type="entry name" value="Transposase_IS66_central"/>
</dbReference>
<dbReference type="Pfam" id="PF03050">
    <property type="entry name" value="DDE_Tnp_IS66"/>
    <property type="match status" value="1"/>
</dbReference>
<dbReference type="Proteomes" id="UP000198646">
    <property type="component" value="Unassembled WGS sequence"/>
</dbReference>
<dbReference type="EMBL" id="FNJD01000012">
    <property type="protein sequence ID" value="SDP25434.1"/>
    <property type="molecule type" value="Genomic_DNA"/>
</dbReference>
<evidence type="ECO:0000313" key="4">
    <source>
        <dbReference type="Proteomes" id="UP000198646"/>
    </source>
</evidence>
<dbReference type="Pfam" id="PF13817">
    <property type="entry name" value="DDE_Tnp_IS66_C"/>
    <property type="match status" value="1"/>
</dbReference>
<protein>
    <submittedName>
        <fullName evidence="3">IS66 C-terminal element</fullName>
    </submittedName>
</protein>
<evidence type="ECO:0000313" key="3">
    <source>
        <dbReference type="EMBL" id="SDP25434.1"/>
    </source>
</evidence>
<dbReference type="PANTHER" id="PTHR33678">
    <property type="entry name" value="BLL1576 PROTEIN"/>
    <property type="match status" value="1"/>
</dbReference>
<evidence type="ECO:0000259" key="1">
    <source>
        <dbReference type="Pfam" id="PF03050"/>
    </source>
</evidence>
<keyword evidence="4" id="KW-1185">Reference proteome</keyword>
<name>A0ABY0SHL5_9RHOB</name>